<feature type="compositionally biased region" description="Basic and acidic residues" evidence="1">
    <location>
        <begin position="67"/>
        <end position="79"/>
    </location>
</feature>
<dbReference type="HOGENOM" id="CLU_2273171_0_0_9"/>
<comment type="caution">
    <text evidence="3">The sequence shown here is derived from an EMBL/GenBank/DDBJ whole genome shotgun (WGS) entry which is preliminary data.</text>
</comment>
<evidence type="ECO:0000256" key="2">
    <source>
        <dbReference type="SAM" id="SignalP"/>
    </source>
</evidence>
<protein>
    <submittedName>
        <fullName evidence="3">Uncharacterized protein</fullName>
    </submittedName>
</protein>
<sequence>MKRKLAVAAVLLAVGLTAGCGTDAPDQKQNVQTEDDSQKNTSAETAEDDSQQNADAGNTESADGESEERTEVRREKYDDCDGSGHGYVEIYYSDGSMETEEY</sequence>
<organism evidence="3 4">
    <name type="scientific">Eubacterium plexicaudatum ASF492</name>
    <dbReference type="NCBI Taxonomy" id="1235802"/>
    <lineage>
        <taxon>Bacteria</taxon>
        <taxon>Bacillati</taxon>
        <taxon>Bacillota</taxon>
        <taxon>Clostridia</taxon>
        <taxon>Eubacteriales</taxon>
        <taxon>Eubacteriaceae</taxon>
        <taxon>Eubacterium</taxon>
    </lineage>
</organism>
<feature type="signal peptide" evidence="2">
    <location>
        <begin position="1"/>
        <end position="20"/>
    </location>
</feature>
<keyword evidence="4" id="KW-1185">Reference proteome</keyword>
<evidence type="ECO:0000256" key="1">
    <source>
        <dbReference type="SAM" id="MobiDB-lite"/>
    </source>
</evidence>
<dbReference type="Proteomes" id="UP000012589">
    <property type="component" value="Unassembled WGS sequence"/>
</dbReference>
<dbReference type="EMBL" id="AQFT01000054">
    <property type="protein sequence ID" value="EMZ29749.1"/>
    <property type="molecule type" value="Genomic_DNA"/>
</dbReference>
<gene>
    <name evidence="3" type="ORF">C823_01713</name>
</gene>
<proteinExistence type="predicted"/>
<feature type="region of interest" description="Disordered" evidence="1">
    <location>
        <begin position="18"/>
        <end position="102"/>
    </location>
</feature>
<evidence type="ECO:0000313" key="4">
    <source>
        <dbReference type="Proteomes" id="UP000012589"/>
    </source>
</evidence>
<feature type="compositionally biased region" description="Polar residues" evidence="1">
    <location>
        <begin position="51"/>
        <end position="61"/>
    </location>
</feature>
<dbReference type="PROSITE" id="PS51257">
    <property type="entry name" value="PROKAR_LIPOPROTEIN"/>
    <property type="match status" value="1"/>
</dbReference>
<accession>N2AZ83</accession>
<keyword evidence="2" id="KW-0732">Signal</keyword>
<dbReference type="AlphaFoldDB" id="N2AZ83"/>
<feature type="chain" id="PRO_5039287972" evidence="2">
    <location>
        <begin position="21"/>
        <end position="102"/>
    </location>
</feature>
<dbReference type="PATRIC" id="fig|1235802.3.peg.1819"/>
<dbReference type="OrthoDB" id="1976871at2"/>
<dbReference type="STRING" id="1235802.C823_01713"/>
<name>N2AZ83_9FIRM</name>
<reference evidence="3 4" key="1">
    <citation type="journal article" date="2014" name="Genome Announc.">
        <title>Draft genome sequences of the altered schaedler flora, a defined bacterial community from gnotobiotic mice.</title>
        <authorList>
            <person name="Wannemuehler M.J."/>
            <person name="Overstreet A.M."/>
            <person name="Ward D.V."/>
            <person name="Phillips G.J."/>
        </authorList>
    </citation>
    <scope>NUCLEOTIDE SEQUENCE [LARGE SCALE GENOMIC DNA]</scope>
    <source>
        <strain evidence="3 4">ASF492</strain>
    </source>
</reference>
<evidence type="ECO:0000313" key="3">
    <source>
        <dbReference type="EMBL" id="EMZ29749.1"/>
    </source>
</evidence>